<evidence type="ECO:0000313" key="2">
    <source>
        <dbReference type="EMBL" id="UYW02569.1"/>
    </source>
</evidence>
<organism evidence="2 3">
    <name type="scientific">Flavobacterium agricola</name>
    <dbReference type="NCBI Taxonomy" id="2870839"/>
    <lineage>
        <taxon>Bacteria</taxon>
        <taxon>Pseudomonadati</taxon>
        <taxon>Bacteroidota</taxon>
        <taxon>Flavobacteriia</taxon>
        <taxon>Flavobacteriales</taxon>
        <taxon>Flavobacteriaceae</taxon>
        <taxon>Flavobacterium</taxon>
    </lineage>
</organism>
<keyword evidence="1" id="KW-0732">Signal</keyword>
<feature type="chain" id="PRO_5047037253" evidence="1">
    <location>
        <begin position="20"/>
        <end position="204"/>
    </location>
</feature>
<name>A0ABY6M1X0_9FLAO</name>
<accession>A0ABY6M1X0</accession>
<sequence>MKRIVLVCLALFVCLPLLAQNTAGLKKTGAYIADSDFENVLVLKNFNSVSEIAMPHKNLVNQWLLKSEKDICKLCEESFVEVNPIWSDANQFPAEIIMRYIIRPSAQVVELNYTYNIINHFNENALITKLVEVHSGIEKIINEHREPENNLITKKIAVVPGRSYYIDVVAKYASKQHQTIFQFDSLKVSEQILSGTMVFNPHNK</sequence>
<feature type="signal peptide" evidence="1">
    <location>
        <begin position="1"/>
        <end position="19"/>
    </location>
</feature>
<protein>
    <submittedName>
        <fullName evidence="2">Uncharacterized protein</fullName>
    </submittedName>
</protein>
<dbReference type="RefSeq" id="WP_264435139.1">
    <property type="nucleotide sequence ID" value="NZ_CP081495.1"/>
</dbReference>
<dbReference type="Proteomes" id="UP001163328">
    <property type="component" value="Chromosome"/>
</dbReference>
<reference evidence="2" key="1">
    <citation type="submission" date="2021-08" db="EMBL/GenBank/DDBJ databases">
        <title>Flavobacterium sp. strain CC-SYL302.</title>
        <authorList>
            <person name="Lin S.-Y."/>
            <person name="Lee T.-H."/>
            <person name="Young C.-C."/>
        </authorList>
    </citation>
    <scope>NUCLEOTIDE SEQUENCE</scope>
    <source>
        <strain evidence="2">CC-SYL302</strain>
    </source>
</reference>
<evidence type="ECO:0000256" key="1">
    <source>
        <dbReference type="SAM" id="SignalP"/>
    </source>
</evidence>
<dbReference type="EMBL" id="CP081495">
    <property type="protein sequence ID" value="UYW02569.1"/>
    <property type="molecule type" value="Genomic_DNA"/>
</dbReference>
<gene>
    <name evidence="2" type="ORF">K5I29_06780</name>
</gene>
<evidence type="ECO:0000313" key="3">
    <source>
        <dbReference type="Proteomes" id="UP001163328"/>
    </source>
</evidence>
<proteinExistence type="predicted"/>
<keyword evidence="3" id="KW-1185">Reference proteome</keyword>